<reference evidence="5" key="1">
    <citation type="submission" date="2020-10" db="EMBL/GenBank/DDBJ databases">
        <authorList>
            <person name="Gilroy R."/>
        </authorList>
    </citation>
    <scope>NUCLEOTIDE SEQUENCE</scope>
    <source>
        <strain evidence="5">ChiGjej1B1-24693</strain>
    </source>
</reference>
<accession>A0A9D1H297</accession>
<dbReference type="Pfam" id="PF00356">
    <property type="entry name" value="LacI"/>
    <property type="match status" value="1"/>
</dbReference>
<evidence type="ECO:0000256" key="1">
    <source>
        <dbReference type="ARBA" id="ARBA00023015"/>
    </source>
</evidence>
<dbReference type="InterPro" id="IPR046335">
    <property type="entry name" value="LacI/GalR-like_sensor"/>
</dbReference>
<dbReference type="PANTHER" id="PTHR30146:SF155">
    <property type="entry name" value="ALANINE RACEMASE"/>
    <property type="match status" value="1"/>
</dbReference>
<dbReference type="Proteomes" id="UP000886842">
    <property type="component" value="Unassembled WGS sequence"/>
</dbReference>
<gene>
    <name evidence="5" type="ORF">IAA98_16120</name>
</gene>
<dbReference type="SUPFAM" id="SSF53822">
    <property type="entry name" value="Periplasmic binding protein-like I"/>
    <property type="match status" value="1"/>
</dbReference>
<evidence type="ECO:0000256" key="2">
    <source>
        <dbReference type="ARBA" id="ARBA00023125"/>
    </source>
</evidence>
<dbReference type="CDD" id="cd06267">
    <property type="entry name" value="PBP1_LacI_sugar_binding-like"/>
    <property type="match status" value="1"/>
</dbReference>
<dbReference type="InterPro" id="IPR010982">
    <property type="entry name" value="Lambda_DNA-bd_dom_sf"/>
</dbReference>
<dbReference type="GO" id="GO:0003700">
    <property type="term" value="F:DNA-binding transcription factor activity"/>
    <property type="evidence" value="ECO:0007669"/>
    <property type="project" value="TreeGrafter"/>
</dbReference>
<evidence type="ECO:0000259" key="4">
    <source>
        <dbReference type="PROSITE" id="PS50932"/>
    </source>
</evidence>
<dbReference type="InterPro" id="IPR000843">
    <property type="entry name" value="HTH_LacI"/>
</dbReference>
<dbReference type="Pfam" id="PF13377">
    <property type="entry name" value="Peripla_BP_3"/>
    <property type="match status" value="1"/>
</dbReference>
<keyword evidence="3" id="KW-0804">Transcription</keyword>
<evidence type="ECO:0000313" key="5">
    <source>
        <dbReference type="EMBL" id="HIT77105.1"/>
    </source>
</evidence>
<dbReference type="PANTHER" id="PTHR30146">
    <property type="entry name" value="LACI-RELATED TRANSCRIPTIONAL REPRESSOR"/>
    <property type="match status" value="1"/>
</dbReference>
<dbReference type="CDD" id="cd01392">
    <property type="entry name" value="HTH_LacI"/>
    <property type="match status" value="1"/>
</dbReference>
<dbReference type="PROSITE" id="PS50932">
    <property type="entry name" value="HTH_LACI_2"/>
    <property type="match status" value="1"/>
</dbReference>
<organism evidence="5 6">
    <name type="scientific">Candidatus Avipropionibacterium avicola</name>
    <dbReference type="NCBI Taxonomy" id="2840701"/>
    <lineage>
        <taxon>Bacteria</taxon>
        <taxon>Bacillati</taxon>
        <taxon>Actinomycetota</taxon>
        <taxon>Actinomycetes</taxon>
        <taxon>Propionibacteriales</taxon>
        <taxon>Propionibacteriaceae</taxon>
        <taxon>Propionibacteriaceae incertae sedis</taxon>
        <taxon>Candidatus Avipropionibacterium</taxon>
    </lineage>
</organism>
<evidence type="ECO:0000256" key="3">
    <source>
        <dbReference type="ARBA" id="ARBA00023163"/>
    </source>
</evidence>
<protein>
    <submittedName>
        <fullName evidence="5">LacI family DNA-binding transcriptional regulator</fullName>
    </submittedName>
</protein>
<dbReference type="GO" id="GO:0000976">
    <property type="term" value="F:transcription cis-regulatory region binding"/>
    <property type="evidence" value="ECO:0007669"/>
    <property type="project" value="TreeGrafter"/>
</dbReference>
<comment type="caution">
    <text evidence="5">The sequence shown here is derived from an EMBL/GenBank/DDBJ whole genome shotgun (WGS) entry which is preliminary data.</text>
</comment>
<dbReference type="SMART" id="SM00354">
    <property type="entry name" value="HTH_LACI"/>
    <property type="match status" value="1"/>
</dbReference>
<sequence>MVTIKQVAERAGVSTAVVSAALGGASRTVRMSEATRRRVEQAIAETGYRANHAAKSLSLSRTGVIAAVVPKIANPVFEYVIRGMHAAAEERGEVLLLADSMWIEPGTHLMARMAGTGMVDGFLVRTTEWGSERIEELTRRQLPYVVLQQPGPDDAVSVWIDDRAGIATATRHLLELGHRDIALVGGPPPVDGPGLRTMGFRDALTAAGLPFDPGRVHPIGYDPAAIAARVHELMTGSQRPTALVVDNIISAPGATAALADLGLRVPEDVSVVVYHDLPTADQMRPAPTTVRMPLEQAGRRGYQVLQELIAGQDAVGEVIGDPAPELVDRGSTAPPR</sequence>
<dbReference type="InterPro" id="IPR028082">
    <property type="entry name" value="Peripla_BP_I"/>
</dbReference>
<keyword evidence="1" id="KW-0805">Transcription regulation</keyword>
<name>A0A9D1H297_9ACTN</name>
<dbReference type="AlphaFoldDB" id="A0A9D1H297"/>
<feature type="domain" description="HTH lacI-type" evidence="4">
    <location>
        <begin position="2"/>
        <end position="59"/>
    </location>
</feature>
<keyword evidence="2 5" id="KW-0238">DNA-binding</keyword>
<proteinExistence type="predicted"/>
<dbReference type="EMBL" id="DVLP01000461">
    <property type="protein sequence ID" value="HIT77105.1"/>
    <property type="molecule type" value="Genomic_DNA"/>
</dbReference>
<evidence type="ECO:0000313" key="6">
    <source>
        <dbReference type="Proteomes" id="UP000886842"/>
    </source>
</evidence>
<dbReference type="Gene3D" id="1.10.260.40">
    <property type="entry name" value="lambda repressor-like DNA-binding domains"/>
    <property type="match status" value="1"/>
</dbReference>
<reference evidence="5" key="2">
    <citation type="journal article" date="2021" name="PeerJ">
        <title>Extensive microbial diversity within the chicken gut microbiome revealed by metagenomics and culture.</title>
        <authorList>
            <person name="Gilroy R."/>
            <person name="Ravi A."/>
            <person name="Getino M."/>
            <person name="Pursley I."/>
            <person name="Horton D.L."/>
            <person name="Alikhan N.F."/>
            <person name="Baker D."/>
            <person name="Gharbi K."/>
            <person name="Hall N."/>
            <person name="Watson M."/>
            <person name="Adriaenssens E.M."/>
            <person name="Foster-Nyarko E."/>
            <person name="Jarju S."/>
            <person name="Secka A."/>
            <person name="Antonio M."/>
            <person name="Oren A."/>
            <person name="Chaudhuri R.R."/>
            <person name="La Ragione R."/>
            <person name="Hildebrand F."/>
            <person name="Pallen M.J."/>
        </authorList>
    </citation>
    <scope>NUCLEOTIDE SEQUENCE</scope>
    <source>
        <strain evidence="5">ChiGjej1B1-24693</strain>
    </source>
</reference>
<dbReference type="SUPFAM" id="SSF47413">
    <property type="entry name" value="lambda repressor-like DNA-binding domains"/>
    <property type="match status" value="1"/>
</dbReference>
<dbReference type="Gene3D" id="3.40.50.2300">
    <property type="match status" value="2"/>
</dbReference>